<proteinExistence type="predicted"/>
<evidence type="ECO:0000256" key="2">
    <source>
        <dbReference type="SAM" id="Phobius"/>
    </source>
</evidence>
<reference evidence="4" key="1">
    <citation type="submission" date="2025-08" db="UniProtKB">
        <authorList>
            <consortium name="RefSeq"/>
        </authorList>
    </citation>
    <scope>IDENTIFICATION</scope>
</reference>
<dbReference type="Proteomes" id="UP000694923">
    <property type="component" value="Unplaced"/>
</dbReference>
<dbReference type="PANTHER" id="PTHR20948:SF2">
    <property type="entry name" value="TRANSMEMBRANE PROTEIN 164"/>
    <property type="match status" value="1"/>
</dbReference>
<accession>A0ABM0Q950</accession>
<sequence length="169" mass="18740">MSRYSYQSLLDWLYGGVDPSFAGNGGPDCAAFLSWQQRLLESVVVLTLALLEILVALRHILRQTEEDGRGGRGRQPEQVTQRPEEGKESLSKNLLLVVLCLTFGVEVGFKFATKTVIYLLNPCHLVTMMHIFLLACPPCPGAVVVFKLQMHMLNGALLALLFPVVNTRL</sequence>
<keyword evidence="2 4" id="KW-0812">Transmembrane</keyword>
<keyword evidence="3" id="KW-1185">Reference proteome</keyword>
<evidence type="ECO:0000256" key="1">
    <source>
        <dbReference type="SAM" id="MobiDB-lite"/>
    </source>
</evidence>
<evidence type="ECO:0000313" key="3">
    <source>
        <dbReference type="Proteomes" id="UP000694923"/>
    </source>
</evidence>
<dbReference type="GeneID" id="103585650"/>
<dbReference type="InterPro" id="IPR026508">
    <property type="entry name" value="TMEM164"/>
</dbReference>
<keyword evidence="2" id="KW-1133">Transmembrane helix</keyword>
<dbReference type="PANTHER" id="PTHR20948">
    <property type="entry name" value="TRANSMEMBRANE PROTEIN 164"/>
    <property type="match status" value="1"/>
</dbReference>
<feature type="transmembrane region" description="Helical" evidence="2">
    <location>
        <begin position="94"/>
        <end position="113"/>
    </location>
</feature>
<protein>
    <submittedName>
        <fullName evidence="4">Transmembrane protein 164</fullName>
    </submittedName>
</protein>
<feature type="non-terminal residue" evidence="4">
    <location>
        <position position="169"/>
    </location>
</feature>
<feature type="region of interest" description="Disordered" evidence="1">
    <location>
        <begin position="66"/>
        <end position="86"/>
    </location>
</feature>
<organism evidence="3 4">
    <name type="scientific">Galeopterus variegatus</name>
    <name type="common">Malayan flying lemur</name>
    <name type="synonym">Cynocephalus variegatus</name>
    <dbReference type="NCBI Taxonomy" id="482537"/>
    <lineage>
        <taxon>Eukaryota</taxon>
        <taxon>Metazoa</taxon>
        <taxon>Chordata</taxon>
        <taxon>Craniata</taxon>
        <taxon>Vertebrata</taxon>
        <taxon>Euteleostomi</taxon>
        <taxon>Mammalia</taxon>
        <taxon>Eutheria</taxon>
        <taxon>Euarchontoglires</taxon>
        <taxon>Dermoptera</taxon>
        <taxon>Cynocephalidae</taxon>
        <taxon>Galeopterus</taxon>
    </lineage>
</organism>
<keyword evidence="2" id="KW-0472">Membrane</keyword>
<dbReference type="Pfam" id="PF14808">
    <property type="entry name" value="TMEM164"/>
    <property type="match status" value="1"/>
</dbReference>
<evidence type="ECO:0000313" key="4">
    <source>
        <dbReference type="RefSeq" id="XP_008564891.1"/>
    </source>
</evidence>
<dbReference type="RefSeq" id="XP_008564891.1">
    <property type="nucleotide sequence ID" value="XM_008566669.1"/>
</dbReference>
<gene>
    <name evidence="4" type="primary">LOC103585650</name>
</gene>
<name>A0ABM0Q950_GALVR</name>
<feature type="transmembrane region" description="Helical" evidence="2">
    <location>
        <begin position="125"/>
        <end position="146"/>
    </location>
</feature>